<dbReference type="EMBL" id="CAADEW010000002">
    <property type="protein sequence ID" value="VFJ42724.1"/>
    <property type="molecule type" value="Genomic_DNA"/>
</dbReference>
<organism evidence="1">
    <name type="scientific">Candidatus Kentrum sp. FW</name>
    <dbReference type="NCBI Taxonomy" id="2126338"/>
    <lineage>
        <taxon>Bacteria</taxon>
        <taxon>Pseudomonadati</taxon>
        <taxon>Pseudomonadota</taxon>
        <taxon>Gammaproteobacteria</taxon>
        <taxon>Candidatus Kentrum</taxon>
    </lineage>
</organism>
<protein>
    <submittedName>
        <fullName evidence="1">Uncharacterized protein</fullName>
    </submittedName>
</protein>
<dbReference type="AlphaFoldDB" id="A0A450RUD6"/>
<gene>
    <name evidence="1" type="ORF">BECKFW1821A_GA0114235_100260</name>
</gene>
<name>A0A450RUD6_9GAMM</name>
<sequence length="51" mass="6153">MNCPMRFGWENRDEIVTVNQHELFHYPGYRLAHMAVNLQMQRYNGMTGCYE</sequence>
<evidence type="ECO:0000313" key="1">
    <source>
        <dbReference type="EMBL" id="VFJ42724.1"/>
    </source>
</evidence>
<reference evidence="1" key="1">
    <citation type="submission" date="2019-02" db="EMBL/GenBank/DDBJ databases">
        <authorList>
            <person name="Gruber-Vodicka R. H."/>
            <person name="Seah K. B. B."/>
        </authorList>
    </citation>
    <scope>NUCLEOTIDE SEQUENCE</scope>
    <source>
        <strain evidence="1">BECK_BZ15</strain>
    </source>
</reference>
<proteinExistence type="predicted"/>
<accession>A0A450RUD6</accession>